<accession>A0AAD9M744</accession>
<dbReference type="AlphaFoldDB" id="A0AAD9M744"/>
<gene>
    <name evidence="3" type="ORF">P8C59_000871</name>
</gene>
<evidence type="ECO:0000313" key="4">
    <source>
        <dbReference type="Proteomes" id="UP001217918"/>
    </source>
</evidence>
<evidence type="ECO:0000313" key="3">
    <source>
        <dbReference type="EMBL" id="KAK2067109.1"/>
    </source>
</evidence>
<keyword evidence="4" id="KW-1185">Reference proteome</keyword>
<dbReference type="SUPFAM" id="SSF63829">
    <property type="entry name" value="Calcium-dependent phosphotriesterase"/>
    <property type="match status" value="1"/>
</dbReference>
<feature type="region of interest" description="Disordered" evidence="1">
    <location>
        <begin position="382"/>
        <end position="411"/>
    </location>
</feature>
<comment type="caution">
    <text evidence="3">The sequence shown here is derived from an EMBL/GenBank/DDBJ whole genome shotgun (WGS) entry which is preliminary data.</text>
</comment>
<sequence>MKPVLLRAVFLALAALFLPIVTAQKPCSALPLRGETLFQFNAPNQWIENVVERQNGDLLFTLAGPRAQVYLMKNPRGTTNPSVTLLHDFSAQIPGPNTTAQAGGPSVLVGIAEPRPDIFVTAGGLLTRQRASVPGSWAVFELAFQGQTDNVATRMISTLPGAEFPNGIVPVDDWASGETSAANYTSAVLIGDATRGQVYRVDTTTGNVSTVVHGLPEMQPQSNGKPPFGINGMKMRSGGRNGANTLWFDNSNERNFYTVAVRADGSGLVPNAQVDRVGSAERVAPFVDDFDVESDGTIWAAGSFGNTLLVMDNTTGEAVVAAGSNTSLSVGGPTAVTLGRKAGDGVLYVVTSGAQGQPINGTVQEPGKVLRFNISGYAACKGGGRSGGGDGGPQPAGGDQGPDIEIEEGPK</sequence>
<dbReference type="Proteomes" id="UP001217918">
    <property type="component" value="Unassembled WGS sequence"/>
</dbReference>
<organism evidence="3 4">
    <name type="scientific">Phyllachora maydis</name>
    <dbReference type="NCBI Taxonomy" id="1825666"/>
    <lineage>
        <taxon>Eukaryota</taxon>
        <taxon>Fungi</taxon>
        <taxon>Dikarya</taxon>
        <taxon>Ascomycota</taxon>
        <taxon>Pezizomycotina</taxon>
        <taxon>Sordariomycetes</taxon>
        <taxon>Sordariomycetidae</taxon>
        <taxon>Phyllachorales</taxon>
        <taxon>Phyllachoraceae</taxon>
        <taxon>Phyllachora</taxon>
    </lineage>
</organism>
<dbReference type="InterPro" id="IPR052998">
    <property type="entry name" value="Hetero-Diels-Alderase-like"/>
</dbReference>
<dbReference type="PANTHER" id="PTHR42060">
    <property type="entry name" value="NHL REPEAT-CONTAINING PROTEIN-RELATED"/>
    <property type="match status" value="1"/>
</dbReference>
<protein>
    <recommendedName>
        <fullName evidence="5">SMP-30/Gluconolactonase/LRE-like region domain-containing protein</fullName>
    </recommendedName>
</protein>
<feature type="compositionally biased region" description="Gly residues" evidence="1">
    <location>
        <begin position="382"/>
        <end position="400"/>
    </location>
</feature>
<keyword evidence="2" id="KW-0732">Signal</keyword>
<proteinExistence type="predicted"/>
<reference evidence="3" key="1">
    <citation type="journal article" date="2023" name="Mol. Plant Microbe Interact.">
        <title>Elucidating the Obligate Nature and Biological Capacity of an Invasive Fungal Corn Pathogen.</title>
        <authorList>
            <person name="MacCready J.S."/>
            <person name="Roggenkamp E.M."/>
            <person name="Gdanetz K."/>
            <person name="Chilvers M.I."/>
        </authorList>
    </citation>
    <scope>NUCLEOTIDE SEQUENCE</scope>
    <source>
        <strain evidence="3">PM02</strain>
    </source>
</reference>
<dbReference type="Gene3D" id="2.120.10.30">
    <property type="entry name" value="TolB, C-terminal domain"/>
    <property type="match status" value="1"/>
</dbReference>
<feature type="chain" id="PRO_5042111514" description="SMP-30/Gluconolactonase/LRE-like region domain-containing protein" evidence="2">
    <location>
        <begin position="24"/>
        <end position="411"/>
    </location>
</feature>
<evidence type="ECO:0008006" key="5">
    <source>
        <dbReference type="Google" id="ProtNLM"/>
    </source>
</evidence>
<dbReference type="EMBL" id="JAQQPM010000001">
    <property type="protein sequence ID" value="KAK2067109.1"/>
    <property type="molecule type" value="Genomic_DNA"/>
</dbReference>
<dbReference type="PANTHER" id="PTHR42060:SF1">
    <property type="entry name" value="NHL REPEAT-CONTAINING PROTEIN"/>
    <property type="match status" value="1"/>
</dbReference>
<name>A0AAD9M744_9PEZI</name>
<evidence type="ECO:0000256" key="2">
    <source>
        <dbReference type="SAM" id="SignalP"/>
    </source>
</evidence>
<feature type="compositionally biased region" description="Acidic residues" evidence="1">
    <location>
        <begin position="402"/>
        <end position="411"/>
    </location>
</feature>
<dbReference type="InterPro" id="IPR011042">
    <property type="entry name" value="6-blade_b-propeller_TolB-like"/>
</dbReference>
<evidence type="ECO:0000256" key="1">
    <source>
        <dbReference type="SAM" id="MobiDB-lite"/>
    </source>
</evidence>
<feature type="signal peptide" evidence="2">
    <location>
        <begin position="1"/>
        <end position="23"/>
    </location>
</feature>